<reference evidence="1 2" key="1">
    <citation type="submission" date="2017-09" db="EMBL/GenBank/DDBJ databases">
        <title>Paracoccus alkalisoli sp. nov., isolated from saline alkaline soil.</title>
        <authorList>
            <person name="Dong X."/>
            <person name="Zhang G."/>
        </authorList>
    </citation>
    <scope>NUCLEOTIDE SEQUENCE [LARGE SCALE GENOMIC DNA]</scope>
    <source>
        <strain evidence="1 2">WN007</strain>
    </source>
</reference>
<evidence type="ECO:0000313" key="1">
    <source>
        <dbReference type="EMBL" id="PAU96237.1"/>
    </source>
</evidence>
<name>A0A2A2GH26_9RHOB</name>
<dbReference type="EMBL" id="NSJZ01000017">
    <property type="protein sequence ID" value="PAU96237.1"/>
    <property type="molecule type" value="Genomic_DNA"/>
</dbReference>
<dbReference type="AlphaFoldDB" id="A0A2A2GH26"/>
<comment type="caution">
    <text evidence="1">The sequence shown here is derived from an EMBL/GenBank/DDBJ whole genome shotgun (WGS) entry which is preliminary data.</text>
</comment>
<accession>A0A2A2GH26</accession>
<gene>
    <name evidence="1" type="ORF">CK240_14580</name>
</gene>
<organism evidence="1 2">
    <name type="scientific">Paracoccus salipaludis</name>
    <dbReference type="NCBI Taxonomy" id="2032623"/>
    <lineage>
        <taxon>Bacteria</taxon>
        <taxon>Pseudomonadati</taxon>
        <taxon>Pseudomonadota</taxon>
        <taxon>Alphaproteobacteria</taxon>
        <taxon>Rhodobacterales</taxon>
        <taxon>Paracoccaceae</taxon>
        <taxon>Paracoccus</taxon>
    </lineage>
</organism>
<evidence type="ECO:0000313" key="2">
    <source>
        <dbReference type="Proteomes" id="UP000218023"/>
    </source>
</evidence>
<sequence>MASDIETCCCGTDLPPSVSIDAESIRMWQAILECPACGYVACALGCAPLGALAQATLGWNAHAAPVHGSGFTLPLRYH</sequence>
<protein>
    <submittedName>
        <fullName evidence="1">Uncharacterized protein</fullName>
    </submittedName>
</protein>
<dbReference type="RefSeq" id="WP_095641069.1">
    <property type="nucleotide sequence ID" value="NZ_NSJZ01000017.1"/>
</dbReference>
<dbReference type="Proteomes" id="UP000218023">
    <property type="component" value="Unassembled WGS sequence"/>
</dbReference>
<proteinExistence type="predicted"/>
<keyword evidence="2" id="KW-1185">Reference proteome</keyword>